<organism evidence="1 2">
    <name type="scientific">Papio anubis</name>
    <name type="common">Olive baboon</name>
    <dbReference type="NCBI Taxonomy" id="9555"/>
    <lineage>
        <taxon>Eukaryota</taxon>
        <taxon>Metazoa</taxon>
        <taxon>Chordata</taxon>
        <taxon>Craniata</taxon>
        <taxon>Vertebrata</taxon>
        <taxon>Euteleostomi</taxon>
        <taxon>Mammalia</taxon>
        <taxon>Eutheria</taxon>
        <taxon>Euarchontoglires</taxon>
        <taxon>Primates</taxon>
        <taxon>Haplorrhini</taxon>
        <taxon>Catarrhini</taxon>
        <taxon>Cercopithecidae</taxon>
        <taxon>Cercopithecinae</taxon>
        <taxon>Papio</taxon>
    </lineage>
</organism>
<sequence length="99" mass="11397">MFMEETRRKMYCNALLGILKNKALSSADTQAKDFKDWKRSFSSSLLSMQTQCVAANVLQMKDRSWGKWMLILPSYPDERHSSPSVPRPIFSRSPCCFPS</sequence>
<dbReference type="Ensembl" id="ENSPANT00000080925.1">
    <property type="protein sequence ID" value="ENSPANP00000057430.1"/>
    <property type="gene ID" value="ENSPANG00000037515.1"/>
</dbReference>
<evidence type="ECO:0000313" key="1">
    <source>
        <dbReference type="Ensembl" id="ENSPANP00000057430.1"/>
    </source>
</evidence>
<dbReference type="AlphaFoldDB" id="A0A8I5NMR7"/>
<reference evidence="1" key="2">
    <citation type="submission" date="2025-08" db="UniProtKB">
        <authorList>
            <consortium name="Ensembl"/>
        </authorList>
    </citation>
    <scope>IDENTIFICATION</scope>
</reference>
<accession>A0A8I5NMR7</accession>
<keyword evidence="2" id="KW-1185">Reference proteome</keyword>
<reference evidence="1" key="3">
    <citation type="submission" date="2025-09" db="UniProtKB">
        <authorList>
            <consortium name="Ensembl"/>
        </authorList>
    </citation>
    <scope>IDENTIFICATION</scope>
</reference>
<proteinExistence type="predicted"/>
<protein>
    <submittedName>
        <fullName evidence="1">Uncharacterized protein</fullName>
    </submittedName>
</protein>
<evidence type="ECO:0000313" key="2">
    <source>
        <dbReference type="Proteomes" id="UP000028761"/>
    </source>
</evidence>
<reference evidence="1 2" key="1">
    <citation type="submission" date="2012-03" db="EMBL/GenBank/DDBJ databases">
        <title>Whole Genome Assembly of Papio anubis.</title>
        <authorList>
            <person name="Liu Y.L."/>
            <person name="Abraham K.A."/>
            <person name="Akbar H.A."/>
            <person name="Ali S.A."/>
            <person name="Anosike U.A."/>
            <person name="Aqrawi P.A."/>
            <person name="Arias F.A."/>
            <person name="Attaway T.A."/>
            <person name="Awwad R.A."/>
            <person name="Babu C.B."/>
            <person name="Bandaranaike D.B."/>
            <person name="Battles P.B."/>
            <person name="Bell A.B."/>
            <person name="Beltran B.B."/>
            <person name="Berhane-Mersha D.B."/>
            <person name="Bess C.B."/>
            <person name="Bickham C.B."/>
            <person name="Bolden T.B."/>
            <person name="Carter K.C."/>
            <person name="Chau D.C."/>
            <person name="Chavez A.C."/>
            <person name="Clerc-Blankenburg K.C."/>
            <person name="Coyle M.C."/>
            <person name="Dao M.D."/>
            <person name="Davila M.L.D."/>
            <person name="Davy-Carroll L.D."/>
            <person name="Denson S.D."/>
            <person name="Dinh H.D."/>
            <person name="Fernandez S.F."/>
            <person name="Fernando P.F."/>
            <person name="Forbes L.F."/>
            <person name="Francis C.F."/>
            <person name="Francisco L.F."/>
            <person name="Fu Q.F."/>
            <person name="Garcia-Iii R.G."/>
            <person name="Garrett T.G."/>
            <person name="Gross S.G."/>
            <person name="Gubbala S.G."/>
            <person name="Hirani K.H."/>
            <person name="Hogues M.H."/>
            <person name="Hollins B.H."/>
            <person name="Jackson L.J."/>
            <person name="Javaid M.J."/>
            <person name="Jhangiani S.J."/>
            <person name="Johnson A.J."/>
            <person name="Johnson B.J."/>
            <person name="Jones J.J."/>
            <person name="Joshi V.J."/>
            <person name="Kalu J.K."/>
            <person name="Khan N.K."/>
            <person name="Korchina V.K."/>
            <person name="Kovar C.K."/>
            <person name="Lago L.L."/>
            <person name="Lara F.L."/>
            <person name="Le T.-K.L."/>
            <person name="Lee S.L."/>
            <person name="Legall-Iii F.L."/>
            <person name="Lemon S.L."/>
            <person name="Liu J.L."/>
            <person name="Liu Y.-S.L."/>
            <person name="Liyanage D.L."/>
            <person name="Lopez J.L."/>
            <person name="Lorensuhewa L.L."/>
            <person name="Mata R.M."/>
            <person name="Mathew T.M."/>
            <person name="Mercado C.M."/>
            <person name="Mercado I.M."/>
            <person name="Morales K.M."/>
            <person name="Morgan M.M."/>
            <person name="Munidasa M.M."/>
            <person name="Ngo D.N."/>
            <person name="Nguyen L.N."/>
            <person name="Nguyen T.N."/>
            <person name="Nguyen N.N."/>
            <person name="Obregon M.O."/>
            <person name="Okwuonu G.O."/>
            <person name="Ongeri F.O."/>
            <person name="Onwere C.O."/>
            <person name="Osifeso I.O."/>
            <person name="Parra A.P."/>
            <person name="Patil S.P."/>
            <person name="Perez A.P."/>
            <person name="Perez Y.P."/>
            <person name="Pham C.P."/>
            <person name="Pu L.-L.P."/>
            <person name="Puazo M.P."/>
            <person name="Quiroz J.Q."/>
            <person name="Rouhana J.R."/>
            <person name="Ruiz M.R."/>
            <person name="Ruiz S.-J.R."/>
            <person name="Saada N.S."/>
            <person name="Santibanez J.S."/>
            <person name="Scheel M.S."/>
            <person name="Schneider B.S."/>
            <person name="Simmons D.S."/>
            <person name="Sisson I.S."/>
            <person name="Tang L.-Y.T."/>
            <person name="Thornton R.T."/>
            <person name="Tisius J.T."/>
            <person name="Toledanes G.T."/>
            <person name="Trejos Z.T."/>
            <person name="Usmani K.U."/>
            <person name="Varghese R.V."/>
            <person name="Vattathil S.V."/>
            <person name="Vee V.V."/>
            <person name="Walker D.W."/>
            <person name="Weissenberger G.W."/>
            <person name="White C.W."/>
            <person name="Williams A.W."/>
            <person name="Woodworth J.W."/>
            <person name="Wright R.W."/>
            <person name="Zhu Y.Z."/>
            <person name="Han Y.H."/>
            <person name="Newsham I.N."/>
            <person name="Nazareth L.N."/>
            <person name="Worley K.W."/>
            <person name="Muzny D.M."/>
            <person name="Rogers J.R."/>
            <person name="Gibbs R.G."/>
        </authorList>
    </citation>
    <scope>NUCLEOTIDE SEQUENCE [LARGE SCALE GENOMIC DNA]</scope>
</reference>
<name>A0A8I5NMR7_PAPAN</name>
<dbReference type="Proteomes" id="UP000028761">
    <property type="component" value="Chromosome 8"/>
</dbReference>